<dbReference type="RefSeq" id="WP_219318967.1">
    <property type="nucleotide sequence ID" value="NZ_JAHWYN010000025.1"/>
</dbReference>
<comment type="caution">
    <text evidence="2">The sequence shown here is derived from an EMBL/GenBank/DDBJ whole genome shotgun (WGS) entry which is preliminary data.</text>
</comment>
<feature type="domain" description="Toxin SymE-like" evidence="1">
    <location>
        <begin position="27"/>
        <end position="60"/>
    </location>
</feature>
<evidence type="ECO:0000259" key="1">
    <source>
        <dbReference type="Pfam" id="PF08845"/>
    </source>
</evidence>
<keyword evidence="3" id="KW-1185">Reference proteome</keyword>
<evidence type="ECO:0000313" key="3">
    <source>
        <dbReference type="Proteomes" id="UP000812031"/>
    </source>
</evidence>
<evidence type="ECO:0000313" key="2">
    <source>
        <dbReference type="EMBL" id="MBW4362484.1"/>
    </source>
</evidence>
<name>A0ABS6Y0U5_9FLAO</name>
<protein>
    <submittedName>
        <fullName evidence="2">Type I toxin-antitoxin system SymE family toxin</fullName>
    </submittedName>
</protein>
<organism evidence="2 3">
    <name type="scientific">Flavobacterium taihuense</name>
    <dbReference type="NCBI Taxonomy" id="2857508"/>
    <lineage>
        <taxon>Bacteria</taxon>
        <taxon>Pseudomonadati</taxon>
        <taxon>Bacteroidota</taxon>
        <taxon>Flavobacteriia</taxon>
        <taxon>Flavobacteriales</taxon>
        <taxon>Flavobacteriaceae</taxon>
        <taxon>Flavobacterium</taxon>
    </lineage>
</organism>
<dbReference type="Pfam" id="PF08845">
    <property type="entry name" value="SymE_toxin"/>
    <property type="match status" value="1"/>
</dbReference>
<sequence length="62" mass="7068">MDIFFKSRILTVSSQFVKNLWSKPTIKPKIVLSGKWMQEAGFKTGEKVNISVSQNLLIITKL</sequence>
<dbReference type="EMBL" id="JAHWYN010000025">
    <property type="protein sequence ID" value="MBW4362484.1"/>
    <property type="molecule type" value="Genomic_DNA"/>
</dbReference>
<accession>A0ABS6Y0U5</accession>
<proteinExistence type="predicted"/>
<dbReference type="Proteomes" id="UP000812031">
    <property type="component" value="Unassembled WGS sequence"/>
</dbReference>
<gene>
    <name evidence="2" type="ORF">KZH69_18525</name>
</gene>
<reference evidence="2 3" key="1">
    <citation type="submission" date="2021-07" db="EMBL/GenBank/DDBJ databases">
        <title>Flavobacterium sp. nov. isolated from sediment on the Taihu Lake.</title>
        <authorList>
            <person name="Qu J.-H."/>
        </authorList>
    </citation>
    <scope>NUCLEOTIDE SEQUENCE [LARGE SCALE GENOMIC DNA]</scope>
    <source>
        <strain evidence="2 3">NAS39</strain>
    </source>
</reference>
<dbReference type="InterPro" id="IPR014944">
    <property type="entry name" value="Toxin_SymE-like"/>
</dbReference>